<dbReference type="OrthoDB" id="256303at2759"/>
<dbReference type="PRINTS" id="PR00320">
    <property type="entry name" value="GPROTEINBRPT"/>
</dbReference>
<dbReference type="PROSITE" id="PS50082">
    <property type="entry name" value="WD_REPEATS_2"/>
    <property type="match status" value="3"/>
</dbReference>
<gene>
    <name evidence="4" type="ORF">AMSG_05556</name>
</gene>
<evidence type="ECO:0000256" key="1">
    <source>
        <dbReference type="ARBA" id="ARBA00022574"/>
    </source>
</evidence>
<accession>A0A0L0DBQ8</accession>
<dbReference type="eggNOG" id="KOG0647">
    <property type="taxonomic scope" value="Eukaryota"/>
</dbReference>
<dbReference type="Pfam" id="PF00400">
    <property type="entry name" value="WD40"/>
    <property type="match status" value="4"/>
</dbReference>
<dbReference type="PANTHER" id="PTHR10971">
    <property type="entry name" value="MRNA EXPORT FACTOR AND BUB3"/>
    <property type="match status" value="1"/>
</dbReference>
<evidence type="ECO:0000256" key="3">
    <source>
        <dbReference type="PROSITE-ProRule" id="PRU00221"/>
    </source>
</evidence>
<protein>
    <submittedName>
        <fullName evidence="4">RNA export 1</fullName>
    </submittedName>
</protein>
<keyword evidence="5" id="KW-1185">Reference proteome</keyword>
<dbReference type="SUPFAM" id="SSF50978">
    <property type="entry name" value="WD40 repeat-like"/>
    <property type="match status" value="1"/>
</dbReference>
<dbReference type="InterPro" id="IPR036322">
    <property type="entry name" value="WD40_repeat_dom_sf"/>
</dbReference>
<dbReference type="STRING" id="461836.A0A0L0DBQ8"/>
<dbReference type="PROSITE" id="PS00678">
    <property type="entry name" value="WD_REPEATS_1"/>
    <property type="match status" value="2"/>
</dbReference>
<dbReference type="Proteomes" id="UP000054408">
    <property type="component" value="Unassembled WGS sequence"/>
</dbReference>
<dbReference type="InterPro" id="IPR001680">
    <property type="entry name" value="WD40_rpt"/>
</dbReference>
<dbReference type="SMART" id="SM00320">
    <property type="entry name" value="WD40"/>
    <property type="match status" value="5"/>
</dbReference>
<dbReference type="InterPro" id="IPR020472">
    <property type="entry name" value="WD40_PAC1"/>
</dbReference>
<dbReference type="OMA" id="YSHNTRD"/>
<dbReference type="PROSITE" id="PS50294">
    <property type="entry name" value="WD_REPEATS_REGION"/>
    <property type="match status" value="2"/>
</dbReference>
<keyword evidence="1 3" id="KW-0853">WD repeat</keyword>
<feature type="repeat" description="WD" evidence="3">
    <location>
        <begin position="54"/>
        <end position="95"/>
    </location>
</feature>
<dbReference type="RefSeq" id="XP_013757645.1">
    <property type="nucleotide sequence ID" value="XM_013902191.1"/>
</dbReference>
<dbReference type="InterPro" id="IPR015943">
    <property type="entry name" value="WD40/YVTN_repeat-like_dom_sf"/>
</dbReference>
<evidence type="ECO:0000313" key="5">
    <source>
        <dbReference type="Proteomes" id="UP000054408"/>
    </source>
</evidence>
<dbReference type="EMBL" id="GL349456">
    <property type="protein sequence ID" value="KNC49531.1"/>
    <property type="molecule type" value="Genomic_DNA"/>
</dbReference>
<proteinExistence type="predicted"/>
<name>A0A0L0DBQ8_THETB</name>
<feature type="repeat" description="WD" evidence="3">
    <location>
        <begin position="227"/>
        <end position="268"/>
    </location>
</feature>
<dbReference type="GeneID" id="25564946"/>
<dbReference type="Gene3D" id="2.130.10.10">
    <property type="entry name" value="YVTN repeat-like/Quinoprotein amine dehydrogenase"/>
    <property type="match status" value="1"/>
</dbReference>
<reference evidence="4 5" key="1">
    <citation type="submission" date="2010-05" db="EMBL/GenBank/DDBJ databases">
        <title>The Genome Sequence of Thecamonas trahens ATCC 50062.</title>
        <authorList>
            <consortium name="The Broad Institute Genome Sequencing Platform"/>
            <person name="Russ C."/>
            <person name="Cuomo C."/>
            <person name="Shea T."/>
            <person name="Young S.K."/>
            <person name="Zeng Q."/>
            <person name="Koehrsen M."/>
            <person name="Haas B."/>
            <person name="Borodovsky M."/>
            <person name="Guigo R."/>
            <person name="Alvarado L."/>
            <person name="Berlin A."/>
            <person name="Bochicchio J."/>
            <person name="Borenstein D."/>
            <person name="Chapman S."/>
            <person name="Chen Z."/>
            <person name="Freedman E."/>
            <person name="Gellesch M."/>
            <person name="Goldberg J."/>
            <person name="Griggs A."/>
            <person name="Gujja S."/>
            <person name="Heilman E."/>
            <person name="Heiman D."/>
            <person name="Hepburn T."/>
            <person name="Howarth C."/>
            <person name="Jen D."/>
            <person name="Larson L."/>
            <person name="Mehta T."/>
            <person name="Park D."/>
            <person name="Pearson M."/>
            <person name="Roberts A."/>
            <person name="Saif S."/>
            <person name="Shenoy N."/>
            <person name="Sisk P."/>
            <person name="Stolte C."/>
            <person name="Sykes S."/>
            <person name="Thomson T."/>
            <person name="Walk T."/>
            <person name="White J."/>
            <person name="Yandava C."/>
            <person name="Burger G."/>
            <person name="Gray M.W."/>
            <person name="Holland P.W.H."/>
            <person name="King N."/>
            <person name="Lang F.B.F."/>
            <person name="Roger A.J."/>
            <person name="Ruiz-Trillo I."/>
            <person name="Lander E."/>
            <person name="Nusbaum C."/>
        </authorList>
    </citation>
    <scope>NUCLEOTIDE SEQUENCE [LARGE SCALE GENOMIC DNA]</scope>
    <source>
        <strain evidence="4 5">ATCC 50062</strain>
    </source>
</reference>
<dbReference type="InterPro" id="IPR019775">
    <property type="entry name" value="WD40_repeat_CS"/>
</dbReference>
<evidence type="ECO:0000313" key="4">
    <source>
        <dbReference type="EMBL" id="KNC49531.1"/>
    </source>
</evidence>
<sequence length="328" mass="35375">MASNNLSVEALPAPTDGVSSLAWSSQDFLVATSWDCEVRCWQVGGAQGAVPVASSSHQAPVLCSAWEGSGNMVVTGGCDNVVQAWDLGSGATSQVGEHSAPVKEVAYSDELNCVLSASWDSTLKAWDLRSSAPAFDLALPQRAFTMDATFPLVAVGCAERQVVLYDIRKLGVPYKHFHSPLKYQTRKLAVFPDATGFAISSIEGRVAIHYVEEKDSSFNFAFRCHRIDNSIYAVNGISFNKAHGTFVTCGSDGTWAVWDKDSKKRLYQSPVHENSISDVAFSHTGAFIAYAVSFDWHKGAEFYAPATAKNSVCITATSPSMIQPRPQG</sequence>
<evidence type="ECO:0000256" key="2">
    <source>
        <dbReference type="ARBA" id="ARBA00022737"/>
    </source>
</evidence>
<keyword evidence="2" id="KW-0677">Repeat</keyword>
<feature type="repeat" description="WD" evidence="3">
    <location>
        <begin position="95"/>
        <end position="136"/>
    </location>
</feature>
<dbReference type="AlphaFoldDB" id="A0A0L0DBQ8"/>
<organism evidence="4 5">
    <name type="scientific">Thecamonas trahens ATCC 50062</name>
    <dbReference type="NCBI Taxonomy" id="461836"/>
    <lineage>
        <taxon>Eukaryota</taxon>
        <taxon>Apusozoa</taxon>
        <taxon>Apusomonadida</taxon>
        <taxon>Apusomonadidae</taxon>
        <taxon>Thecamonas</taxon>
    </lineage>
</organism>